<protein>
    <recommendedName>
        <fullName evidence="1">Anti-sigma-28 factor FlgM C-terminal domain-containing protein</fullName>
    </recommendedName>
</protein>
<dbReference type="InterPro" id="IPR035890">
    <property type="entry name" value="Anti-sigma-28_factor_FlgM_sf"/>
</dbReference>
<gene>
    <name evidence="2" type="ORF">SHALO_1367</name>
</gene>
<organism evidence="2 3">
    <name type="scientific">Sulfurospirillum halorespirans DSM 13726</name>
    <dbReference type="NCBI Taxonomy" id="1193502"/>
    <lineage>
        <taxon>Bacteria</taxon>
        <taxon>Pseudomonadati</taxon>
        <taxon>Campylobacterota</taxon>
        <taxon>Epsilonproteobacteria</taxon>
        <taxon>Campylobacterales</taxon>
        <taxon>Sulfurospirillaceae</taxon>
        <taxon>Sulfurospirillum</taxon>
    </lineage>
</organism>
<keyword evidence="3" id="KW-1185">Reference proteome</keyword>
<sequence length="66" mass="7007">MISTVQSSNVAYVQQNSLKEDASKGVSKTEKSEGVDKVSALKAGIENGTYKFDLAKTAQAVAEELL</sequence>
<dbReference type="InterPro" id="IPR031316">
    <property type="entry name" value="FlgM_C"/>
</dbReference>
<dbReference type="PATRIC" id="fig|1193502.14.peg.1387"/>
<dbReference type="Proteomes" id="UP000094609">
    <property type="component" value="Chromosome"/>
</dbReference>
<reference evidence="3" key="1">
    <citation type="submission" date="2016-08" db="EMBL/GenBank/DDBJ databases">
        <title>Complete genome sequence of the organohalide-respiring Epsilonproteobacterium Sulfurospirillum halorespirans.</title>
        <authorList>
            <person name="Goris T."/>
            <person name="Zimmermann J."/>
            <person name="Schenz B."/>
            <person name="Lemos M."/>
            <person name="Hackermueller J."/>
            <person name="Diekert G."/>
        </authorList>
    </citation>
    <scope>NUCLEOTIDE SEQUENCE [LARGE SCALE GENOMIC DNA]</scope>
    <source>
        <strain>DSM 13726</strain>
        <strain evidence="3">PCE-M2</strain>
    </source>
</reference>
<dbReference type="STRING" id="1193502.SHALO_1367"/>
<dbReference type="AlphaFoldDB" id="A0A1D7TJH8"/>
<dbReference type="KEGG" id="shal:SHALO_1367"/>
<feature type="domain" description="Anti-sigma-28 factor FlgM C-terminal" evidence="1">
    <location>
        <begin position="32"/>
        <end position="60"/>
    </location>
</feature>
<dbReference type="RefSeq" id="WP_025344525.1">
    <property type="nucleotide sequence ID" value="NZ_CP017111.1"/>
</dbReference>
<dbReference type="Pfam" id="PF04316">
    <property type="entry name" value="FlgM"/>
    <property type="match status" value="1"/>
</dbReference>
<evidence type="ECO:0000259" key="1">
    <source>
        <dbReference type="Pfam" id="PF04316"/>
    </source>
</evidence>
<evidence type="ECO:0000313" key="3">
    <source>
        <dbReference type="Proteomes" id="UP000094609"/>
    </source>
</evidence>
<evidence type="ECO:0000313" key="2">
    <source>
        <dbReference type="EMBL" id="AOO65143.1"/>
    </source>
</evidence>
<dbReference type="SUPFAM" id="SSF101498">
    <property type="entry name" value="Anti-sigma factor FlgM"/>
    <property type="match status" value="1"/>
</dbReference>
<accession>A0A1D7TJH8</accession>
<proteinExistence type="predicted"/>
<dbReference type="EMBL" id="CP017111">
    <property type="protein sequence ID" value="AOO65143.1"/>
    <property type="molecule type" value="Genomic_DNA"/>
</dbReference>
<name>A0A1D7TJH8_9BACT</name>